<evidence type="ECO:0000256" key="4">
    <source>
        <dbReference type="ARBA" id="ARBA00022777"/>
    </source>
</evidence>
<evidence type="ECO:0000256" key="5">
    <source>
        <dbReference type="ARBA" id="ARBA00022840"/>
    </source>
</evidence>
<sequence length="472" mass="50343">MSLGEGPLPAGTAVGGFRIRGLLHEGGMARLYAVDAADAAAPAPFPLLMKVPKLGFGCHPGCLVGFEVERMILGRLRGPHAPALVASGDEEGAPWLVMERIEGEALADRAARAPLEAGEVARLTGAVAAAVHDLHRQNVIHFDLKPANVLFRADGTAVPIDFGLARHGELPDLVEEEFALPAGTGATISPEQLAGNRRDPRSDLFALGVIAYQLATGKLPFGAPTTRGGMRRRLYIDPPPPRALKPGLPPWLQEVILRCLEVRPQARYATAAQLAHDLAHPEQIPLSLRAGRLHRAGPLAVARRWLRALRAPPRAAPTPALHLSRAPHVLVAIDPGDRREALDEAMRTALRRALAAEPDLRLTLLAALPPQPFGEESAPDIAHGQQTAARIGLRHWAHPLGLSAEQLRIHVEENADAAGALLDYAAAHHVDRIVIGARGHSALRRYLGSVSARVVAEAACSVSVVRPPQDHP</sequence>
<gene>
    <name evidence="7" type="ORF">DSYM_08330</name>
</gene>
<proteinExistence type="inferred from homology"/>
<dbReference type="GO" id="GO:0004674">
    <property type="term" value="F:protein serine/threonine kinase activity"/>
    <property type="evidence" value="ECO:0007669"/>
    <property type="project" value="UniProtKB-KW"/>
</dbReference>
<evidence type="ECO:0000313" key="8">
    <source>
        <dbReference type="Proteomes" id="UP000662914"/>
    </source>
</evidence>
<dbReference type="CDD" id="cd00293">
    <property type="entry name" value="USP-like"/>
    <property type="match status" value="1"/>
</dbReference>
<keyword evidence="3" id="KW-0547">Nucleotide-binding</keyword>
<keyword evidence="5" id="KW-0067">ATP-binding</keyword>
<dbReference type="InterPro" id="IPR000719">
    <property type="entry name" value="Prot_kinase_dom"/>
</dbReference>
<reference evidence="7" key="1">
    <citation type="journal article" name="DNA Res.">
        <title>The physiological potential of anammox bacteria as revealed by their core genome structure.</title>
        <authorList>
            <person name="Okubo T."/>
            <person name="Toyoda A."/>
            <person name="Fukuhara K."/>
            <person name="Uchiyama I."/>
            <person name="Harigaya Y."/>
            <person name="Kuroiwa M."/>
            <person name="Suzuki T."/>
            <person name="Murakami Y."/>
            <person name="Suwa Y."/>
            <person name="Takami H."/>
        </authorList>
    </citation>
    <scope>NUCLEOTIDE SEQUENCE</scope>
    <source>
        <strain evidence="7">317325-3</strain>
    </source>
</reference>
<dbReference type="InterPro" id="IPR006016">
    <property type="entry name" value="UspA"/>
</dbReference>
<dbReference type="PROSITE" id="PS00108">
    <property type="entry name" value="PROTEIN_KINASE_ST"/>
    <property type="match status" value="1"/>
</dbReference>
<dbReference type="Pfam" id="PF00582">
    <property type="entry name" value="Usp"/>
    <property type="match status" value="1"/>
</dbReference>
<protein>
    <submittedName>
        <fullName evidence="7">Serine/threonine protein kinase</fullName>
    </submittedName>
</protein>
<dbReference type="InterPro" id="IPR014729">
    <property type="entry name" value="Rossmann-like_a/b/a_fold"/>
</dbReference>
<dbReference type="InterPro" id="IPR006015">
    <property type="entry name" value="Universal_stress_UspA"/>
</dbReference>
<keyword evidence="2" id="KW-0808">Transferase</keyword>
<evidence type="ECO:0000256" key="1">
    <source>
        <dbReference type="ARBA" id="ARBA00008791"/>
    </source>
</evidence>
<dbReference type="PRINTS" id="PR01438">
    <property type="entry name" value="UNVRSLSTRESS"/>
</dbReference>
<dbReference type="InterPro" id="IPR011009">
    <property type="entry name" value="Kinase-like_dom_sf"/>
</dbReference>
<dbReference type="Gene3D" id="1.10.510.10">
    <property type="entry name" value="Transferase(Phosphotransferase) domain 1"/>
    <property type="match status" value="1"/>
</dbReference>
<keyword evidence="4 7" id="KW-0418">Kinase</keyword>
<dbReference type="CDD" id="cd14014">
    <property type="entry name" value="STKc_PknB_like"/>
    <property type="match status" value="1"/>
</dbReference>
<dbReference type="EMBL" id="AP021857">
    <property type="protein sequence ID" value="BBO20134.1"/>
    <property type="molecule type" value="Genomic_DNA"/>
</dbReference>
<accession>A0A809S9A9</accession>
<dbReference type="Proteomes" id="UP000662914">
    <property type="component" value="Chromosome"/>
</dbReference>
<dbReference type="AlphaFoldDB" id="A0A809S9A9"/>
<dbReference type="SUPFAM" id="SSF52402">
    <property type="entry name" value="Adenine nucleotide alpha hydrolases-like"/>
    <property type="match status" value="1"/>
</dbReference>
<name>A0A809S9A9_9PROT</name>
<organism evidence="7 8">
    <name type="scientific">Candidatus Desulfobacillus denitrificans</name>
    <dbReference type="NCBI Taxonomy" id="2608985"/>
    <lineage>
        <taxon>Bacteria</taxon>
        <taxon>Pseudomonadati</taxon>
        <taxon>Pseudomonadota</taxon>
        <taxon>Betaproteobacteria</taxon>
        <taxon>Candidatus Desulfobacillus</taxon>
    </lineage>
</organism>
<dbReference type="PROSITE" id="PS50011">
    <property type="entry name" value="PROTEIN_KINASE_DOM"/>
    <property type="match status" value="1"/>
</dbReference>
<evidence type="ECO:0000256" key="2">
    <source>
        <dbReference type="ARBA" id="ARBA00022679"/>
    </source>
</evidence>
<comment type="similarity">
    <text evidence="1">Belongs to the universal stress protein A family.</text>
</comment>
<keyword evidence="7" id="KW-0723">Serine/threonine-protein kinase</keyword>
<dbReference type="SMART" id="SM00220">
    <property type="entry name" value="S_TKc"/>
    <property type="match status" value="1"/>
</dbReference>
<evidence type="ECO:0000313" key="7">
    <source>
        <dbReference type="EMBL" id="BBO20134.1"/>
    </source>
</evidence>
<dbReference type="KEGG" id="ddz:DSYM_08330"/>
<dbReference type="Pfam" id="PF00069">
    <property type="entry name" value="Pkinase"/>
    <property type="match status" value="1"/>
</dbReference>
<feature type="domain" description="Protein kinase" evidence="6">
    <location>
        <begin position="17"/>
        <end position="279"/>
    </location>
</feature>
<evidence type="ECO:0000256" key="3">
    <source>
        <dbReference type="ARBA" id="ARBA00022741"/>
    </source>
</evidence>
<dbReference type="SUPFAM" id="SSF56112">
    <property type="entry name" value="Protein kinase-like (PK-like)"/>
    <property type="match status" value="1"/>
</dbReference>
<dbReference type="GO" id="GO:0005524">
    <property type="term" value="F:ATP binding"/>
    <property type="evidence" value="ECO:0007669"/>
    <property type="project" value="UniProtKB-KW"/>
</dbReference>
<dbReference type="Gene3D" id="3.40.50.620">
    <property type="entry name" value="HUPs"/>
    <property type="match status" value="1"/>
</dbReference>
<dbReference type="PANTHER" id="PTHR43289:SF34">
    <property type="entry name" value="SERINE_THREONINE-PROTEIN KINASE YBDM-RELATED"/>
    <property type="match status" value="1"/>
</dbReference>
<dbReference type="PANTHER" id="PTHR43289">
    <property type="entry name" value="MITOGEN-ACTIVATED PROTEIN KINASE KINASE KINASE 20-RELATED"/>
    <property type="match status" value="1"/>
</dbReference>
<dbReference type="Gene3D" id="3.30.200.20">
    <property type="entry name" value="Phosphorylase Kinase, domain 1"/>
    <property type="match status" value="1"/>
</dbReference>
<evidence type="ECO:0000259" key="6">
    <source>
        <dbReference type="PROSITE" id="PS50011"/>
    </source>
</evidence>
<dbReference type="InterPro" id="IPR008271">
    <property type="entry name" value="Ser/Thr_kinase_AS"/>
</dbReference>